<dbReference type="Pfam" id="PF12673">
    <property type="entry name" value="SipL"/>
    <property type="match status" value="1"/>
</dbReference>
<organism evidence="2 3">
    <name type="scientific">Desulfitobacterium metallireducens DSM 15288</name>
    <dbReference type="NCBI Taxonomy" id="871968"/>
    <lineage>
        <taxon>Bacteria</taxon>
        <taxon>Bacillati</taxon>
        <taxon>Bacillota</taxon>
        <taxon>Clostridia</taxon>
        <taxon>Eubacteriales</taxon>
        <taxon>Desulfitobacteriaceae</taxon>
        <taxon>Desulfitobacterium</taxon>
    </lineage>
</organism>
<dbReference type="OrthoDB" id="9779340at2"/>
<gene>
    <name evidence="2" type="ORF">DESME_03035</name>
</gene>
<evidence type="ECO:0000313" key="3">
    <source>
        <dbReference type="Proteomes" id="UP000010847"/>
    </source>
</evidence>
<dbReference type="eggNOG" id="COG1388">
    <property type="taxonomic scope" value="Bacteria"/>
</dbReference>
<dbReference type="EMBL" id="CP007032">
    <property type="protein sequence ID" value="AHF08449.1"/>
    <property type="molecule type" value="Genomic_DNA"/>
</dbReference>
<keyword evidence="3" id="KW-1185">Reference proteome</keyword>
<dbReference type="AlphaFoldDB" id="W0EGW6"/>
<sequence length="303" mass="34521">MNFPFTLSECSPLSSEEVECSNEILVCAEVSIPEPKPDVNQIVQLKHEVKIENITPIPVRTTHDPIKGQKLLIRGLLFLSIEYSSELPEQTIHIVHSNIPFDTLITQEQECNPHQLSLQVIVEPIWTEKICSRLLETTISLFFWVKREIPYRTQGSEPLNCSLSEHSTRFTSKHITINKTLALPTQHSKISQILDHMFSVDIHKAEIRSTPLCSPCCKVPIRKVVIKGNIEILVKFETFSPSQDIHAFISNLPLCVLAEWVGGPPIYSSICIEVVPEHFQIDCLESNQLFCVLLLRLDIFRQH</sequence>
<dbReference type="KEGG" id="dmt:DESME_03035"/>
<dbReference type="HOGENOM" id="CLU_917446_0_0_9"/>
<name>W0EGW6_9FIRM</name>
<dbReference type="InterPro" id="IPR024300">
    <property type="entry name" value="SipL_SPOCS_dom"/>
</dbReference>
<feature type="domain" description="SipL SPOCS" evidence="1">
    <location>
        <begin position="38"/>
        <end position="123"/>
    </location>
</feature>
<dbReference type="Proteomes" id="UP000010847">
    <property type="component" value="Chromosome"/>
</dbReference>
<dbReference type="RefSeq" id="WP_006717511.1">
    <property type="nucleotide sequence ID" value="NZ_CP007032.1"/>
</dbReference>
<protein>
    <recommendedName>
        <fullName evidence="1">SipL SPOCS domain-containing protein</fullName>
    </recommendedName>
</protein>
<reference evidence="2 3" key="1">
    <citation type="submission" date="2013-12" db="EMBL/GenBank/DDBJ databases">
        <authorList>
            <consortium name="DOE Joint Genome Institute"/>
            <person name="Smidt H."/>
            <person name="Huntemann M."/>
            <person name="Han J."/>
            <person name="Chen A."/>
            <person name="Kyrpides N."/>
            <person name="Mavromatis K."/>
            <person name="Markowitz V."/>
            <person name="Palaniappan K."/>
            <person name="Ivanova N."/>
            <person name="Schaumberg A."/>
            <person name="Pati A."/>
            <person name="Liolios K."/>
            <person name="Nordberg H.P."/>
            <person name="Cantor M.N."/>
            <person name="Hua S.X."/>
            <person name="Woyke T."/>
        </authorList>
    </citation>
    <scope>NUCLEOTIDE SEQUENCE [LARGE SCALE GENOMIC DNA]</scope>
    <source>
        <strain evidence="3">DSM 15288</strain>
    </source>
</reference>
<evidence type="ECO:0000313" key="2">
    <source>
        <dbReference type="EMBL" id="AHF08449.1"/>
    </source>
</evidence>
<proteinExistence type="predicted"/>
<dbReference type="STRING" id="871968.DESME_03035"/>
<accession>W0EGW6</accession>
<evidence type="ECO:0000259" key="1">
    <source>
        <dbReference type="Pfam" id="PF12673"/>
    </source>
</evidence>